<evidence type="ECO:0000256" key="3">
    <source>
        <dbReference type="ARBA" id="ARBA00010199"/>
    </source>
</evidence>
<evidence type="ECO:0000256" key="13">
    <source>
        <dbReference type="SAM" id="Phobius"/>
    </source>
</evidence>
<evidence type="ECO:0000313" key="14">
    <source>
        <dbReference type="EMBL" id="MBF4693455.1"/>
    </source>
</evidence>
<accession>A0ABR9ZSN6</accession>
<organism evidence="14 15">
    <name type="scientific">Fusibacter ferrireducens</name>
    <dbReference type="NCBI Taxonomy" id="2785058"/>
    <lineage>
        <taxon>Bacteria</taxon>
        <taxon>Bacillati</taxon>
        <taxon>Bacillota</taxon>
        <taxon>Clostridia</taxon>
        <taxon>Eubacteriales</taxon>
        <taxon>Eubacteriales Family XII. Incertae Sedis</taxon>
        <taxon>Fusibacter</taxon>
    </lineage>
</organism>
<evidence type="ECO:0000256" key="1">
    <source>
        <dbReference type="ARBA" id="ARBA00003408"/>
    </source>
</evidence>
<keyword evidence="10" id="KW-0406">Ion transport</keyword>
<dbReference type="InterPro" id="IPR048279">
    <property type="entry name" value="MdtK-like"/>
</dbReference>
<protein>
    <recommendedName>
        <fullName evidence="4">Probable multidrug resistance protein NorM</fullName>
    </recommendedName>
    <alternativeName>
        <fullName evidence="12">Multidrug-efflux transporter</fullName>
    </alternativeName>
</protein>
<comment type="function">
    <text evidence="1">Multidrug efflux pump.</text>
</comment>
<dbReference type="InterPro" id="IPR050222">
    <property type="entry name" value="MATE_MdtK"/>
</dbReference>
<feature type="transmembrane region" description="Helical" evidence="13">
    <location>
        <begin position="359"/>
        <end position="381"/>
    </location>
</feature>
<evidence type="ECO:0000256" key="11">
    <source>
        <dbReference type="ARBA" id="ARBA00023136"/>
    </source>
</evidence>
<feature type="transmembrane region" description="Helical" evidence="13">
    <location>
        <begin position="165"/>
        <end position="186"/>
    </location>
</feature>
<evidence type="ECO:0000313" key="15">
    <source>
        <dbReference type="Proteomes" id="UP000614200"/>
    </source>
</evidence>
<evidence type="ECO:0000256" key="10">
    <source>
        <dbReference type="ARBA" id="ARBA00023065"/>
    </source>
</evidence>
<feature type="transmembrane region" description="Helical" evidence="13">
    <location>
        <begin position="136"/>
        <end position="153"/>
    </location>
</feature>
<dbReference type="PIRSF" id="PIRSF006603">
    <property type="entry name" value="DinF"/>
    <property type="match status" value="1"/>
</dbReference>
<evidence type="ECO:0000256" key="6">
    <source>
        <dbReference type="ARBA" id="ARBA00022449"/>
    </source>
</evidence>
<evidence type="ECO:0000256" key="8">
    <source>
        <dbReference type="ARBA" id="ARBA00022692"/>
    </source>
</evidence>
<gene>
    <name evidence="14" type="ORF">ISU02_10005</name>
</gene>
<comment type="caution">
    <text evidence="14">The sequence shown here is derived from an EMBL/GenBank/DDBJ whole genome shotgun (WGS) entry which is preliminary data.</text>
</comment>
<keyword evidence="7" id="KW-1003">Cell membrane</keyword>
<dbReference type="PANTHER" id="PTHR43298">
    <property type="entry name" value="MULTIDRUG RESISTANCE PROTEIN NORM-RELATED"/>
    <property type="match status" value="1"/>
</dbReference>
<feature type="transmembrane region" description="Helical" evidence="13">
    <location>
        <begin position="192"/>
        <end position="215"/>
    </location>
</feature>
<dbReference type="PANTHER" id="PTHR43298:SF2">
    <property type="entry name" value="FMN_FAD EXPORTER YEEO-RELATED"/>
    <property type="match status" value="1"/>
</dbReference>
<evidence type="ECO:0000256" key="7">
    <source>
        <dbReference type="ARBA" id="ARBA00022475"/>
    </source>
</evidence>
<comment type="similarity">
    <text evidence="3">Belongs to the multi antimicrobial extrusion (MATE) (TC 2.A.66.1) family.</text>
</comment>
<name>A0ABR9ZSN6_9FIRM</name>
<comment type="subcellular location">
    <subcellularLocation>
        <location evidence="2">Cell membrane</location>
        <topology evidence="2">Multi-pass membrane protein</topology>
    </subcellularLocation>
</comment>
<dbReference type="Pfam" id="PF01554">
    <property type="entry name" value="MatE"/>
    <property type="match status" value="2"/>
</dbReference>
<reference evidence="14 15" key="1">
    <citation type="submission" date="2020-11" db="EMBL/GenBank/DDBJ databases">
        <title>Fusibacter basophilias sp. nov.</title>
        <authorList>
            <person name="Qiu D."/>
        </authorList>
    </citation>
    <scope>NUCLEOTIDE SEQUENCE [LARGE SCALE GENOMIC DNA]</scope>
    <source>
        <strain evidence="14 15">Q10-2</strain>
    </source>
</reference>
<dbReference type="InterPro" id="IPR002528">
    <property type="entry name" value="MATE_fam"/>
</dbReference>
<feature type="transmembrane region" description="Helical" evidence="13">
    <location>
        <begin position="318"/>
        <end position="339"/>
    </location>
</feature>
<feature type="transmembrane region" description="Helical" evidence="13">
    <location>
        <begin position="94"/>
        <end position="116"/>
    </location>
</feature>
<evidence type="ECO:0000256" key="9">
    <source>
        <dbReference type="ARBA" id="ARBA00022989"/>
    </source>
</evidence>
<dbReference type="EMBL" id="JADKNH010000005">
    <property type="protein sequence ID" value="MBF4693455.1"/>
    <property type="molecule type" value="Genomic_DNA"/>
</dbReference>
<keyword evidence="9 13" id="KW-1133">Transmembrane helix</keyword>
<feature type="transmembrane region" description="Helical" evidence="13">
    <location>
        <begin position="388"/>
        <end position="407"/>
    </location>
</feature>
<dbReference type="Proteomes" id="UP000614200">
    <property type="component" value="Unassembled WGS sequence"/>
</dbReference>
<evidence type="ECO:0000256" key="4">
    <source>
        <dbReference type="ARBA" id="ARBA00020268"/>
    </source>
</evidence>
<sequence>MGKKVNLTEGPIQSQLIKLALPLLIGNIIQQLYNTVDTIIVGRYVGENAFAALGVAGTVMNLFIFVIAGGCTGVALIVATLYGKGDYNTLRRELFLSIVLGIACTLSLSIVAITFMPILLKVIHTPLEITAYTRQYLNIIFIGLLATFIYNLLSATMRAIGNTQIALFFLIFAMLLNIFLDLLLVAKLNFGIAGAAWATVISQLLCAGLCQLYILKQLPFLKIRPEDMRFDSSLIHKTAQFAFISALHQSSLYIGKLLVQGAVNSIGFAAISAYTATTRIEGIAQAFGNSGAESISVFVAQNTGAGNRARSISGFKKGLFLLTALGLFISIMMLFNARLLLKLFISNANEEAIALGIRYIQIICCFYFLCFIGSAFVGYFRGSGQVKIPFLGTTLHITIRVILSYVLVSKCALAAVALATGIGWIAVVAFQVIVYSKVHSEMYKD</sequence>
<evidence type="ECO:0000256" key="5">
    <source>
        <dbReference type="ARBA" id="ARBA00022448"/>
    </source>
</evidence>
<keyword evidence="15" id="KW-1185">Reference proteome</keyword>
<keyword evidence="8 13" id="KW-0812">Transmembrane</keyword>
<proteinExistence type="inferred from homology"/>
<keyword evidence="5" id="KW-0813">Transport</keyword>
<feature type="transmembrane region" description="Helical" evidence="13">
    <location>
        <begin position="62"/>
        <end position="82"/>
    </location>
</feature>
<evidence type="ECO:0000256" key="12">
    <source>
        <dbReference type="ARBA" id="ARBA00031636"/>
    </source>
</evidence>
<dbReference type="RefSeq" id="WP_194701683.1">
    <property type="nucleotide sequence ID" value="NZ_JADKNH010000005.1"/>
</dbReference>
<keyword evidence="6" id="KW-0050">Antiport</keyword>
<feature type="transmembrane region" description="Helical" evidence="13">
    <location>
        <begin position="413"/>
        <end position="435"/>
    </location>
</feature>
<keyword evidence="11 13" id="KW-0472">Membrane</keyword>
<evidence type="ECO:0000256" key="2">
    <source>
        <dbReference type="ARBA" id="ARBA00004651"/>
    </source>
</evidence>